<dbReference type="PANTHER" id="PTHR43804">
    <property type="entry name" value="LD18447P"/>
    <property type="match status" value="1"/>
</dbReference>
<dbReference type="GO" id="GO:0006415">
    <property type="term" value="P:translational termination"/>
    <property type="evidence" value="ECO:0007669"/>
    <property type="project" value="InterPro"/>
</dbReference>
<name>A0A3B0T8C5_9ZZZZ</name>
<dbReference type="Gene3D" id="6.10.140.1950">
    <property type="match status" value="1"/>
</dbReference>
<keyword evidence="2" id="KW-0488">Methylation</keyword>
<evidence type="ECO:0000259" key="5">
    <source>
        <dbReference type="SMART" id="SM00937"/>
    </source>
</evidence>
<dbReference type="SMART" id="SM00937">
    <property type="entry name" value="PCRF"/>
    <property type="match status" value="1"/>
</dbReference>
<feature type="domain" description="Peptide chain release factor" evidence="5">
    <location>
        <begin position="62"/>
        <end position="175"/>
    </location>
</feature>
<proteinExistence type="inferred from homology"/>
<organism evidence="6">
    <name type="scientific">hydrothermal vent metagenome</name>
    <dbReference type="NCBI Taxonomy" id="652676"/>
    <lineage>
        <taxon>unclassified sequences</taxon>
        <taxon>metagenomes</taxon>
        <taxon>ecological metagenomes</taxon>
    </lineage>
</organism>
<dbReference type="PANTHER" id="PTHR43804:SF7">
    <property type="entry name" value="LD18447P"/>
    <property type="match status" value="1"/>
</dbReference>
<evidence type="ECO:0000256" key="3">
    <source>
        <dbReference type="ARBA" id="ARBA00022917"/>
    </source>
</evidence>
<dbReference type="EMBL" id="UOEH01000662">
    <property type="protein sequence ID" value="VAW08429.1"/>
    <property type="molecule type" value="Genomic_DNA"/>
</dbReference>
<protein>
    <submittedName>
        <fullName evidence="6">Peptide chain release factor 1</fullName>
    </submittedName>
</protein>
<dbReference type="SUPFAM" id="SSF75620">
    <property type="entry name" value="Release factor"/>
    <property type="match status" value="1"/>
</dbReference>
<evidence type="ECO:0000256" key="2">
    <source>
        <dbReference type="ARBA" id="ARBA00022481"/>
    </source>
</evidence>
<dbReference type="Pfam" id="PF03462">
    <property type="entry name" value="PCRF"/>
    <property type="match status" value="1"/>
</dbReference>
<sequence>MIPQEKIEALIDRFEKIEAEMSTVTESDVIIRLSKEHGELKDIVEKARALSSLRAQLIELQELSEGDDSEMAALAKDELAELKEQEPGLEHDLQIMLLPKDKADDSSVILEVRAGTGGDEAALFAGDLFRMYQRFASLQGWKVSVLSASEADLGGYKEIQASVTGDGVFARMKFESGVHRVQRVPATETQGRVHTSAATVAVLPEPEEVDIEVNDGDLRKDVLRASGR</sequence>
<dbReference type="InterPro" id="IPR005139">
    <property type="entry name" value="PCRF"/>
</dbReference>
<dbReference type="InterPro" id="IPR045853">
    <property type="entry name" value="Pep_chain_release_fac_I_sf"/>
</dbReference>
<accession>A0A3B0T8C5</accession>
<keyword evidence="3" id="KW-0648">Protein biosynthesis</keyword>
<reference evidence="6" key="1">
    <citation type="submission" date="2018-06" db="EMBL/GenBank/DDBJ databases">
        <authorList>
            <person name="Zhirakovskaya E."/>
        </authorList>
    </citation>
    <scope>NUCLEOTIDE SEQUENCE</scope>
</reference>
<keyword evidence="4" id="KW-0175">Coiled coil</keyword>
<gene>
    <name evidence="6" type="ORF">MNBD_ALPHA05-703</name>
</gene>
<dbReference type="InterPro" id="IPR050057">
    <property type="entry name" value="Prokaryotic/Mito_RF"/>
</dbReference>
<dbReference type="Gene3D" id="3.30.70.1660">
    <property type="match status" value="1"/>
</dbReference>
<feature type="coiled-coil region" evidence="4">
    <location>
        <begin position="7"/>
        <end position="63"/>
    </location>
</feature>
<feature type="non-terminal residue" evidence="6">
    <location>
        <position position="228"/>
    </location>
</feature>
<dbReference type="AlphaFoldDB" id="A0A3B0T8C5"/>
<dbReference type="FunFam" id="3.30.70.1660:FF:000002">
    <property type="entry name" value="Peptide chain release factor 1"/>
    <property type="match status" value="1"/>
</dbReference>
<comment type="similarity">
    <text evidence="1">Belongs to the prokaryotic/mitochondrial release factor family.</text>
</comment>
<evidence type="ECO:0000256" key="4">
    <source>
        <dbReference type="SAM" id="Coils"/>
    </source>
</evidence>
<evidence type="ECO:0000313" key="6">
    <source>
        <dbReference type="EMBL" id="VAW08429.1"/>
    </source>
</evidence>
<evidence type="ECO:0000256" key="1">
    <source>
        <dbReference type="ARBA" id="ARBA00010835"/>
    </source>
</evidence>